<feature type="region of interest" description="Disordered" evidence="3">
    <location>
        <begin position="1"/>
        <end position="50"/>
    </location>
</feature>
<proteinExistence type="inferred from homology"/>
<dbReference type="Pfam" id="PF04857">
    <property type="entry name" value="CAF1"/>
    <property type="match status" value="1"/>
</dbReference>
<dbReference type="PANTHER" id="PTHR15092:SF22">
    <property type="entry name" value="POLY(A)-SPECIFIC RIBONUCLEASE PNLDC1"/>
    <property type="match status" value="1"/>
</dbReference>
<comment type="caution">
    <text evidence="4">The sequence shown here is derived from an EMBL/GenBank/DDBJ whole genome shotgun (WGS) entry which is preliminary data.</text>
</comment>
<organism evidence="4 5">
    <name type="scientific">Eleusine coracana subsp. coracana</name>
    <dbReference type="NCBI Taxonomy" id="191504"/>
    <lineage>
        <taxon>Eukaryota</taxon>
        <taxon>Viridiplantae</taxon>
        <taxon>Streptophyta</taxon>
        <taxon>Embryophyta</taxon>
        <taxon>Tracheophyta</taxon>
        <taxon>Spermatophyta</taxon>
        <taxon>Magnoliopsida</taxon>
        <taxon>Liliopsida</taxon>
        <taxon>Poales</taxon>
        <taxon>Poaceae</taxon>
        <taxon>PACMAD clade</taxon>
        <taxon>Chloridoideae</taxon>
        <taxon>Cynodonteae</taxon>
        <taxon>Eleusininae</taxon>
        <taxon>Eleusine</taxon>
    </lineage>
</organism>
<evidence type="ECO:0000313" key="4">
    <source>
        <dbReference type="EMBL" id="GJN02638.1"/>
    </source>
</evidence>
<feature type="compositionally biased region" description="Gly residues" evidence="3">
    <location>
        <begin position="35"/>
        <end position="47"/>
    </location>
</feature>
<name>A0AAV5CVN5_ELECO</name>
<protein>
    <submittedName>
        <fullName evidence="4">Uncharacterized protein</fullName>
    </submittedName>
</protein>
<dbReference type="EMBL" id="BQKI01000009">
    <property type="protein sequence ID" value="GJN02638.1"/>
    <property type="molecule type" value="Genomic_DNA"/>
</dbReference>
<dbReference type="AlphaFoldDB" id="A0AAV5CVN5"/>
<dbReference type="GO" id="GO:0000175">
    <property type="term" value="F:3'-5'-RNA exonuclease activity"/>
    <property type="evidence" value="ECO:0007669"/>
    <property type="project" value="TreeGrafter"/>
</dbReference>
<evidence type="ECO:0000256" key="2">
    <source>
        <dbReference type="ARBA" id="ARBA00008372"/>
    </source>
</evidence>
<evidence type="ECO:0000313" key="5">
    <source>
        <dbReference type="Proteomes" id="UP001054889"/>
    </source>
</evidence>
<dbReference type="InterPro" id="IPR012337">
    <property type="entry name" value="RNaseH-like_sf"/>
</dbReference>
<reference evidence="4" key="1">
    <citation type="journal article" date="2018" name="DNA Res.">
        <title>Multiple hybrid de novo genome assembly of finger millet, an orphan allotetraploid crop.</title>
        <authorList>
            <person name="Hatakeyama M."/>
            <person name="Aluri S."/>
            <person name="Balachadran M.T."/>
            <person name="Sivarajan S.R."/>
            <person name="Patrignani A."/>
            <person name="Gruter S."/>
            <person name="Poveda L."/>
            <person name="Shimizu-Inatsugi R."/>
            <person name="Baeten J."/>
            <person name="Francoijs K.J."/>
            <person name="Nataraja K.N."/>
            <person name="Reddy Y.A.N."/>
            <person name="Phadnis S."/>
            <person name="Ravikumar R.L."/>
            <person name="Schlapbach R."/>
            <person name="Sreeman S.M."/>
            <person name="Shimizu K.K."/>
        </authorList>
    </citation>
    <scope>NUCLEOTIDE SEQUENCE</scope>
</reference>
<evidence type="ECO:0000256" key="3">
    <source>
        <dbReference type="SAM" id="MobiDB-lite"/>
    </source>
</evidence>
<dbReference type="SUPFAM" id="SSF53098">
    <property type="entry name" value="Ribonuclease H-like"/>
    <property type="match status" value="1"/>
</dbReference>
<evidence type="ECO:0000256" key="1">
    <source>
        <dbReference type="ARBA" id="ARBA00001968"/>
    </source>
</evidence>
<gene>
    <name evidence="4" type="primary">ga20009</name>
    <name evidence="4" type="ORF">PR202_ga20009</name>
</gene>
<dbReference type="InterPro" id="IPR036397">
    <property type="entry name" value="RNaseH_sf"/>
</dbReference>
<comment type="cofactor">
    <cofactor evidence="1">
        <name>a divalent metal cation</name>
        <dbReference type="ChEBI" id="CHEBI:60240"/>
    </cofactor>
</comment>
<reference evidence="4" key="2">
    <citation type="submission" date="2021-12" db="EMBL/GenBank/DDBJ databases">
        <title>Resequencing data analysis of finger millet.</title>
        <authorList>
            <person name="Hatakeyama M."/>
            <person name="Aluri S."/>
            <person name="Balachadran M.T."/>
            <person name="Sivarajan S.R."/>
            <person name="Poveda L."/>
            <person name="Shimizu-Inatsugi R."/>
            <person name="Schlapbach R."/>
            <person name="Sreeman S.M."/>
            <person name="Shimizu K.K."/>
        </authorList>
    </citation>
    <scope>NUCLEOTIDE SEQUENCE</scope>
</reference>
<accession>A0AAV5CVN5</accession>
<dbReference type="InterPro" id="IPR051181">
    <property type="entry name" value="CAF1_poly(A)_ribonucleases"/>
</dbReference>
<dbReference type="GO" id="GO:0003723">
    <property type="term" value="F:RNA binding"/>
    <property type="evidence" value="ECO:0007669"/>
    <property type="project" value="TreeGrafter"/>
</dbReference>
<sequence>MAAMQGRVRRLLTLRPPPQSGTLPSRALSSSPLESGGGGEGDGGSGSGVAVKQVTRGNLAESLEELRVRVREAAFVGIDLEMSGVTSAPWRDTFELDRADVHYLKLRDSAQRFAALQLGVCPFRWDPAKSAFVAHPCVPLLSI</sequence>
<comment type="similarity">
    <text evidence="2">Belongs to the CAF1 family.</text>
</comment>
<dbReference type="Gene3D" id="3.30.420.10">
    <property type="entry name" value="Ribonuclease H-like superfamily/Ribonuclease H"/>
    <property type="match status" value="1"/>
</dbReference>
<dbReference type="InterPro" id="IPR006941">
    <property type="entry name" value="RNase_CAF1"/>
</dbReference>
<dbReference type="Proteomes" id="UP001054889">
    <property type="component" value="Unassembled WGS sequence"/>
</dbReference>
<dbReference type="PANTHER" id="PTHR15092">
    <property type="entry name" value="POLY A -SPECIFIC RIBONUCLEASE/TARGET OF EGR1, MEMBER 1"/>
    <property type="match status" value="1"/>
</dbReference>
<keyword evidence="5" id="KW-1185">Reference proteome</keyword>